<dbReference type="SUPFAM" id="SSF52743">
    <property type="entry name" value="Subtilisin-like"/>
    <property type="match status" value="1"/>
</dbReference>
<evidence type="ECO:0000256" key="2">
    <source>
        <dbReference type="ARBA" id="ARBA00022670"/>
    </source>
</evidence>
<comment type="similarity">
    <text evidence="1 7">Belongs to the peptidase S8 family.</text>
</comment>
<organism evidence="10 11">
    <name type="scientific">Flavobacterium cyanobacteriorum</name>
    <dbReference type="NCBI Taxonomy" id="2022802"/>
    <lineage>
        <taxon>Bacteria</taxon>
        <taxon>Pseudomonadati</taxon>
        <taxon>Bacteroidota</taxon>
        <taxon>Flavobacteriia</taxon>
        <taxon>Flavobacteriales</taxon>
        <taxon>Flavobacteriaceae</taxon>
        <taxon>Flavobacterium</taxon>
    </lineage>
</organism>
<keyword evidence="2 7" id="KW-0645">Protease</keyword>
<dbReference type="GO" id="GO:0006508">
    <property type="term" value="P:proteolysis"/>
    <property type="evidence" value="ECO:0007669"/>
    <property type="project" value="UniProtKB-KW"/>
</dbReference>
<reference evidence="10 11" key="1">
    <citation type="submission" date="2017-07" db="EMBL/GenBank/DDBJ databases">
        <title>Flavobacterium cyanobacteriorum sp. nov., isolated from cyanobacterial aggregates in a eutrophic lake.</title>
        <authorList>
            <person name="Cai H."/>
        </authorList>
    </citation>
    <scope>NUCLEOTIDE SEQUENCE [LARGE SCALE GENOMIC DNA]</scope>
    <source>
        <strain evidence="10 11">TH021</strain>
    </source>
</reference>
<dbReference type="RefSeq" id="WP_094416614.1">
    <property type="nucleotide sequence ID" value="NZ_NOXV01000302.1"/>
</dbReference>
<dbReference type="Proteomes" id="UP000216605">
    <property type="component" value="Unassembled WGS sequence"/>
</dbReference>
<evidence type="ECO:0000256" key="1">
    <source>
        <dbReference type="ARBA" id="ARBA00011073"/>
    </source>
</evidence>
<evidence type="ECO:0000313" key="11">
    <source>
        <dbReference type="Proteomes" id="UP000216605"/>
    </source>
</evidence>
<dbReference type="EMBL" id="NOXV01000302">
    <property type="protein sequence ID" value="OYQ33024.1"/>
    <property type="molecule type" value="Genomic_DNA"/>
</dbReference>
<gene>
    <name evidence="10" type="ORF">CHU92_13975</name>
</gene>
<dbReference type="PROSITE" id="PS51892">
    <property type="entry name" value="SUBTILASE"/>
    <property type="match status" value="1"/>
</dbReference>
<dbReference type="PRINTS" id="PR00723">
    <property type="entry name" value="SUBTILISIN"/>
</dbReference>
<evidence type="ECO:0000313" key="10">
    <source>
        <dbReference type="EMBL" id="OYQ33024.1"/>
    </source>
</evidence>
<dbReference type="OrthoDB" id="1055762at2"/>
<feature type="domain" description="Peptidase S8/S53" evidence="8">
    <location>
        <begin position="160"/>
        <end position="485"/>
    </location>
</feature>
<dbReference type="PANTHER" id="PTHR43806">
    <property type="entry name" value="PEPTIDASE S8"/>
    <property type="match status" value="1"/>
</dbReference>
<dbReference type="Pfam" id="PF00082">
    <property type="entry name" value="Peptidase_S8"/>
    <property type="match status" value="1"/>
</dbReference>
<dbReference type="Gene3D" id="3.40.50.200">
    <property type="entry name" value="Peptidase S8/S53 domain"/>
    <property type="match status" value="1"/>
</dbReference>
<dbReference type="GO" id="GO:0004252">
    <property type="term" value="F:serine-type endopeptidase activity"/>
    <property type="evidence" value="ECO:0007669"/>
    <property type="project" value="UniProtKB-UniRule"/>
</dbReference>
<comment type="caution">
    <text evidence="10">The sequence shown here is derived from an EMBL/GenBank/DDBJ whole genome shotgun (WGS) entry which is preliminary data.</text>
</comment>
<keyword evidence="5 7" id="KW-0720">Serine protease</keyword>
<keyword evidence="11" id="KW-1185">Reference proteome</keyword>
<dbReference type="PROSITE" id="PS00138">
    <property type="entry name" value="SUBTILASE_SER"/>
    <property type="match status" value="1"/>
</dbReference>
<feature type="active site" description="Charge relay system" evidence="6 7">
    <location>
        <position position="207"/>
    </location>
</feature>
<evidence type="ECO:0000256" key="5">
    <source>
        <dbReference type="ARBA" id="ARBA00022825"/>
    </source>
</evidence>
<dbReference type="InterPro" id="IPR015500">
    <property type="entry name" value="Peptidase_S8_subtilisin-rel"/>
</dbReference>
<accession>A0A255YWF9</accession>
<evidence type="ECO:0000256" key="6">
    <source>
        <dbReference type="PIRSR" id="PIRSR615500-1"/>
    </source>
</evidence>
<dbReference type="InterPro" id="IPR026444">
    <property type="entry name" value="Secre_tail"/>
</dbReference>
<dbReference type="NCBIfam" id="TIGR04183">
    <property type="entry name" value="Por_Secre_tail"/>
    <property type="match status" value="1"/>
</dbReference>
<evidence type="ECO:0000259" key="8">
    <source>
        <dbReference type="Pfam" id="PF00082"/>
    </source>
</evidence>
<keyword evidence="4 7" id="KW-0378">Hydrolase</keyword>
<dbReference type="InterPro" id="IPR036852">
    <property type="entry name" value="Peptidase_S8/S53_dom_sf"/>
</dbReference>
<name>A0A255YWF9_9FLAO</name>
<dbReference type="InterPro" id="IPR050131">
    <property type="entry name" value="Peptidase_S8_subtilisin-like"/>
</dbReference>
<dbReference type="Pfam" id="PF18962">
    <property type="entry name" value="Por_Secre_tail"/>
    <property type="match status" value="1"/>
</dbReference>
<proteinExistence type="inferred from homology"/>
<feature type="active site" description="Charge relay system" evidence="6 7">
    <location>
        <position position="168"/>
    </location>
</feature>
<evidence type="ECO:0000256" key="3">
    <source>
        <dbReference type="ARBA" id="ARBA00022729"/>
    </source>
</evidence>
<dbReference type="AlphaFoldDB" id="A0A255YWF9"/>
<dbReference type="PANTHER" id="PTHR43806:SF11">
    <property type="entry name" value="CEREVISIN-RELATED"/>
    <property type="match status" value="1"/>
</dbReference>
<evidence type="ECO:0000256" key="4">
    <source>
        <dbReference type="ARBA" id="ARBA00022801"/>
    </source>
</evidence>
<feature type="domain" description="Secretion system C-terminal sorting" evidence="9">
    <location>
        <begin position="607"/>
        <end position="676"/>
    </location>
</feature>
<keyword evidence="3" id="KW-0732">Signal</keyword>
<dbReference type="InterPro" id="IPR023828">
    <property type="entry name" value="Peptidase_S8_Ser-AS"/>
</dbReference>
<evidence type="ECO:0008006" key="12">
    <source>
        <dbReference type="Google" id="ProtNLM"/>
    </source>
</evidence>
<dbReference type="CDD" id="cd00306">
    <property type="entry name" value="Peptidases_S8_S53"/>
    <property type="match status" value="1"/>
</dbReference>
<evidence type="ECO:0000259" key="9">
    <source>
        <dbReference type="Pfam" id="PF18962"/>
    </source>
</evidence>
<sequence length="679" mass="75128">MKKSLLIFYSLFFLSAYSQKQERPIYSFYVHINSYSNAPKFEQVGNKLIYSGTNLEEKDFFSKYEILQFEQSFPASKRINTLNVFSVVSYNSSLLQDMKKKFDKYLIFEETTGNKIELLNSYPNDYGSTSPVINLGANASRKDLDYINAPKAWDITTGSNQIKIGISDSNIDTTDVDLQLKTQRLFPLRNIYTNPAYFDVNNTGSWHGTSTASLAAAQGNNGAGTVGVCYDCSIVANSYTYFYNHQGQSYNMLLQLAQSGVKVINMSWAIMLVSEGYTAEQWIIDEITEDYNVVMVAGAGNRTSFATTNSNHSGAGGGYYTGIQYGYPASYDKVISVSGINHTYSQMTDTGAYCCTSDWFPNYVNIEDSVSPVVDGTDIQNPIGVTHNGYYQSPTNTNGLVWMHTLNKHVDILAPSYKIFQAPWYSHNLTEVYGSGTSSAAPLVTGTVGLMVSVDQCLNYKEVEDILQLTTKDVEHMPINQNFYGIVGAGKLETGDAVEFVAEMISPTGSAVIDNHIFYRFNFELNRINNRLSIQNVVFKDKCTADFTARNIVDVLPGSDLAPNAEGFIDLKIDANLDIGCSNTSRIAAREKEKVSKNVNAIAETKLFPNPNNGIFNITLANKHNSVNIQVFDISGKLIYENKATGASFSISLPGIAPGIYLVKLSSDTYSETIKFVKK</sequence>
<feature type="active site" description="Charge relay system" evidence="6 7">
    <location>
        <position position="438"/>
    </location>
</feature>
<protein>
    <recommendedName>
        <fullName evidence="12">Peptidase S8/S53 domain-containing protein</fullName>
    </recommendedName>
</protein>
<dbReference type="InterPro" id="IPR000209">
    <property type="entry name" value="Peptidase_S8/S53_dom"/>
</dbReference>
<evidence type="ECO:0000256" key="7">
    <source>
        <dbReference type="PROSITE-ProRule" id="PRU01240"/>
    </source>
</evidence>